<comment type="caution">
    <text evidence="1">The sequence shown here is derived from an EMBL/GenBank/DDBJ whole genome shotgun (WGS) entry which is preliminary data.</text>
</comment>
<proteinExistence type="predicted"/>
<protein>
    <submittedName>
        <fullName evidence="1">Uncharacterized protein</fullName>
    </submittedName>
</protein>
<organism evidence="1 2">
    <name type="scientific">Aneurinibacillus danicus</name>
    <dbReference type="NCBI Taxonomy" id="267746"/>
    <lineage>
        <taxon>Bacteria</taxon>
        <taxon>Bacillati</taxon>
        <taxon>Bacillota</taxon>
        <taxon>Bacilli</taxon>
        <taxon>Bacillales</taxon>
        <taxon>Paenibacillaceae</taxon>
        <taxon>Aneurinibacillus group</taxon>
        <taxon>Aneurinibacillus</taxon>
    </lineage>
</organism>
<keyword evidence="2" id="KW-1185">Reference proteome</keyword>
<gene>
    <name evidence="1" type="ORF">ADA01nite_29090</name>
</gene>
<accession>A0A511V9F2</accession>
<dbReference type="Proteomes" id="UP000321157">
    <property type="component" value="Unassembled WGS sequence"/>
</dbReference>
<reference evidence="1 2" key="1">
    <citation type="submission" date="2019-07" db="EMBL/GenBank/DDBJ databases">
        <title>Whole genome shotgun sequence of Aneurinibacillus danicus NBRC 102444.</title>
        <authorList>
            <person name="Hosoyama A."/>
            <person name="Uohara A."/>
            <person name="Ohji S."/>
            <person name="Ichikawa N."/>
        </authorList>
    </citation>
    <scope>NUCLEOTIDE SEQUENCE [LARGE SCALE GENOMIC DNA]</scope>
    <source>
        <strain evidence="1 2">NBRC 102444</strain>
    </source>
</reference>
<evidence type="ECO:0000313" key="2">
    <source>
        <dbReference type="Proteomes" id="UP000321157"/>
    </source>
</evidence>
<dbReference type="AlphaFoldDB" id="A0A511V9F2"/>
<sequence length="99" mass="11630">MDQKYGSPGLREPKQNNVLTWTVNTCNMWIKIKKHRLKGTVNFLRKIYAKNVCIRKKSIFPTLTKESSTFFFVSNKRTHLICMLYTVQPIHEGKPEEAK</sequence>
<dbReference type="EMBL" id="BJXX01000132">
    <property type="protein sequence ID" value="GEN35449.1"/>
    <property type="molecule type" value="Genomic_DNA"/>
</dbReference>
<name>A0A511V9F2_9BACL</name>
<evidence type="ECO:0000313" key="1">
    <source>
        <dbReference type="EMBL" id="GEN35449.1"/>
    </source>
</evidence>